<dbReference type="Gene3D" id="1.50.10.10">
    <property type="match status" value="1"/>
</dbReference>
<organism evidence="2 3">
    <name type="scientific">Algisphaera agarilytica</name>
    <dbReference type="NCBI Taxonomy" id="1385975"/>
    <lineage>
        <taxon>Bacteria</taxon>
        <taxon>Pseudomonadati</taxon>
        <taxon>Planctomycetota</taxon>
        <taxon>Phycisphaerae</taxon>
        <taxon>Phycisphaerales</taxon>
        <taxon>Phycisphaeraceae</taxon>
        <taxon>Algisphaera</taxon>
    </lineage>
</organism>
<dbReference type="InterPro" id="IPR032514">
    <property type="entry name" value="GtaA_central"/>
</dbReference>
<dbReference type="Pfam" id="PF16335">
    <property type="entry name" value="GtaA_6_Hairpin"/>
    <property type="match status" value="1"/>
</dbReference>
<dbReference type="RefSeq" id="WP_184677006.1">
    <property type="nucleotide sequence ID" value="NZ_JACHGY010000001.1"/>
</dbReference>
<protein>
    <recommendedName>
        <fullName evidence="1">Glutaminase A central domain-containing protein</fullName>
    </recommendedName>
</protein>
<reference evidence="2 3" key="1">
    <citation type="submission" date="2020-08" db="EMBL/GenBank/DDBJ databases">
        <title>Genomic Encyclopedia of Type Strains, Phase IV (KMG-IV): sequencing the most valuable type-strain genomes for metagenomic binning, comparative biology and taxonomic classification.</title>
        <authorList>
            <person name="Goeker M."/>
        </authorList>
    </citation>
    <scope>NUCLEOTIDE SEQUENCE [LARGE SCALE GENOMIC DNA]</scope>
    <source>
        <strain evidence="2 3">DSM 103725</strain>
    </source>
</reference>
<keyword evidence="3" id="KW-1185">Reference proteome</keyword>
<evidence type="ECO:0000313" key="3">
    <source>
        <dbReference type="Proteomes" id="UP000541810"/>
    </source>
</evidence>
<feature type="domain" description="Glutaminase A central" evidence="1">
    <location>
        <begin position="346"/>
        <end position="534"/>
    </location>
</feature>
<dbReference type="EMBL" id="JACHGY010000001">
    <property type="protein sequence ID" value="MBB6429427.1"/>
    <property type="molecule type" value="Genomic_DNA"/>
</dbReference>
<evidence type="ECO:0000313" key="2">
    <source>
        <dbReference type="EMBL" id="MBB6429427.1"/>
    </source>
</evidence>
<sequence length="760" mass="86421">MQLMSWMIGRLGSRFGLMFEPYERRVMHSALGRFLDQPLDLAVGLIEPDGRQRVLPFTKDNDNDGVDQFANCEQFDRINSTTFRGYSERYGLRFEMNIHSVFYPQNERLCVMPAFYLEMRVNPLRRFRLVKRVGEAPGKVKLFIRLRRPETELSASDNTIRMAYDIPLKPADPWERPRPVSELAKEVPTVHAEDRIVSLNPGCEVTPCGQGLTLDLPVTRSGSGTKWRLVWASHVAEPVLTVKREGEIHQAKLRYNQHWPDVDAVAQEAIKTRDERLALSRRFEKLLEQAPLDASQRHLNNQSFQNFLCNTFWCDTIPSPEATEGLLSEPLEWFSVWDGSPTYHSALDVEYNNSLFYLAVWPRLLKVQLRQWVERSEPHEPSGGRVMRHDLGVGMTATDSAYDHRMPVEENANFLLLLETLVRWTGDKQTASAYLDVAWELARYLIWTDRDASGFPTEGVANAMVDAAAAMQYARKQTYLAVKRVAALRAAAGMFRRSLELDKARECEQLVERDTRKIEEAAWLGDHYAVAVDKSAVELTDPVTGEPLEIDELPGWDAYSIYTANGLLLPELIGQPPLLDRDRLTRDVYRSNRECNGRYGDGHSSLEPNNPRISQNIWRDLLARYLRLGGESSAQQYWDLQVMSNTHSQSLGYTDTYIHNRLHNYPRGVVTMGYYLATPRLMIDRLAPGAVGTYITVDPDRHTPQRWPLLPLADWQAGKIPVCVVQGDGRVLIEAITDPVVIQGEENESGGAIPGTQLIG</sequence>
<dbReference type="AlphaFoldDB" id="A0A7X0H5H2"/>
<name>A0A7X0H5H2_9BACT</name>
<dbReference type="SUPFAM" id="SSF48208">
    <property type="entry name" value="Six-hairpin glycosidases"/>
    <property type="match status" value="1"/>
</dbReference>
<proteinExistence type="predicted"/>
<accession>A0A7X0H5H2</accession>
<dbReference type="GO" id="GO:0005975">
    <property type="term" value="P:carbohydrate metabolic process"/>
    <property type="evidence" value="ECO:0007669"/>
    <property type="project" value="InterPro"/>
</dbReference>
<dbReference type="Proteomes" id="UP000541810">
    <property type="component" value="Unassembled WGS sequence"/>
</dbReference>
<evidence type="ECO:0000259" key="1">
    <source>
        <dbReference type="Pfam" id="PF16335"/>
    </source>
</evidence>
<dbReference type="InterPro" id="IPR008928">
    <property type="entry name" value="6-hairpin_glycosidase_sf"/>
</dbReference>
<comment type="caution">
    <text evidence="2">The sequence shown here is derived from an EMBL/GenBank/DDBJ whole genome shotgun (WGS) entry which is preliminary data.</text>
</comment>
<gene>
    <name evidence="2" type="ORF">HNQ40_001233</name>
</gene>
<dbReference type="InterPro" id="IPR012341">
    <property type="entry name" value="6hp_glycosidase-like_sf"/>
</dbReference>